<dbReference type="RefSeq" id="WP_165141918.1">
    <property type="nucleotide sequence ID" value="NZ_JAALLT010000003.1"/>
</dbReference>
<evidence type="ECO:0000313" key="1">
    <source>
        <dbReference type="EMBL" id="NGP76983.1"/>
    </source>
</evidence>
<organism evidence="1 2">
    <name type="scientific">Halalkalibaculum roseum</name>
    <dbReference type="NCBI Taxonomy" id="2709311"/>
    <lineage>
        <taxon>Bacteria</taxon>
        <taxon>Pseudomonadati</taxon>
        <taxon>Balneolota</taxon>
        <taxon>Balneolia</taxon>
        <taxon>Balneolales</taxon>
        <taxon>Balneolaceae</taxon>
        <taxon>Halalkalibaculum</taxon>
    </lineage>
</organism>
<protein>
    <submittedName>
        <fullName evidence="1">Uncharacterized protein</fullName>
    </submittedName>
</protein>
<dbReference type="Proteomes" id="UP000473278">
    <property type="component" value="Unassembled WGS sequence"/>
</dbReference>
<sequence>MVQQERAMRVILQSIKAIVRVALMSTILSMYWNCDDSLAQIANQKFYGDDGLIYEFGIKRFTTETRFPGIHTKKQISKGSFSTDGDTLTINYIAFKNPPKAYFKIIDRKSILNLATFDSSLVDSSLYVHFKIVEENDRPIYPAPIVQIKNDSNKTIHGFQADSTGNIPEIFIFGKSDLIFKFTSLINEELVLDADTLMGYKSTVKVSLPKRIEYRQYEGREKYLFKQLSGNNFELRSLNGGRTVLLERIK</sequence>
<dbReference type="AlphaFoldDB" id="A0A6M1T9S8"/>
<proteinExistence type="predicted"/>
<comment type="caution">
    <text evidence="1">The sequence shown here is derived from an EMBL/GenBank/DDBJ whole genome shotgun (WGS) entry which is preliminary data.</text>
</comment>
<keyword evidence="2" id="KW-1185">Reference proteome</keyword>
<evidence type="ECO:0000313" key="2">
    <source>
        <dbReference type="Proteomes" id="UP000473278"/>
    </source>
</evidence>
<accession>A0A6M1T9S8</accession>
<dbReference type="EMBL" id="JAALLT010000003">
    <property type="protein sequence ID" value="NGP76983.1"/>
    <property type="molecule type" value="Genomic_DNA"/>
</dbReference>
<name>A0A6M1T9S8_9BACT</name>
<reference evidence="1 2" key="1">
    <citation type="submission" date="2020-02" db="EMBL/GenBank/DDBJ databases">
        <title>Balneolaceae bacterium YR4-1, complete genome.</title>
        <authorList>
            <person name="Li Y."/>
            <person name="Wu S."/>
        </authorList>
    </citation>
    <scope>NUCLEOTIDE SEQUENCE [LARGE SCALE GENOMIC DNA]</scope>
    <source>
        <strain evidence="1 2">YR4-1</strain>
    </source>
</reference>
<gene>
    <name evidence="1" type="ORF">G3570_10085</name>
</gene>